<evidence type="ECO:0000313" key="2">
    <source>
        <dbReference type="EMBL" id="ADL26863.1"/>
    </source>
</evidence>
<feature type="signal peptide" evidence="1">
    <location>
        <begin position="1"/>
        <end position="23"/>
    </location>
</feature>
<dbReference type="EMBL" id="CP002158">
    <property type="protein sequence ID" value="ADL26863.1"/>
    <property type="molecule type" value="Genomic_DNA"/>
</dbReference>
<keyword evidence="1" id="KW-0732">Signal</keyword>
<accession>D9S948</accession>
<organism evidence="2 3">
    <name type="scientific">Fibrobacter succinogenes (strain ATCC 19169 / S85)</name>
    <dbReference type="NCBI Taxonomy" id="59374"/>
    <lineage>
        <taxon>Bacteria</taxon>
        <taxon>Pseudomonadati</taxon>
        <taxon>Fibrobacterota</taxon>
        <taxon>Fibrobacteria</taxon>
        <taxon>Fibrobacterales</taxon>
        <taxon>Fibrobacteraceae</taxon>
        <taxon>Fibrobacter</taxon>
    </lineage>
</organism>
<gene>
    <name evidence="2" type="ordered locus">FSU_3288</name>
</gene>
<name>D9S948_FIBSS</name>
<reference evidence="3" key="1">
    <citation type="submission" date="2010-08" db="EMBL/GenBank/DDBJ databases">
        <title>Complete sequence of Fibrobacter succinogenes subsp. succinogenes S85.</title>
        <authorList>
            <person name="Durkin A.S."/>
            <person name="Nelson K.E."/>
            <person name="Morrison M."/>
            <person name="Forsberg C.W."/>
            <person name="Wilson D.B."/>
            <person name="Russell J.B."/>
            <person name="Cann I.K.O."/>
            <person name="Mackie R.I."/>
            <person name="White B.A."/>
        </authorList>
    </citation>
    <scope>NUCLEOTIDE SEQUENCE [LARGE SCALE GENOMIC DNA]</scope>
    <source>
        <strain evidence="3">ATCC 19169 / S85</strain>
    </source>
</reference>
<evidence type="ECO:0000256" key="1">
    <source>
        <dbReference type="SAM" id="SignalP"/>
    </source>
</evidence>
<protein>
    <submittedName>
        <fullName evidence="2">Uncharacterized protein</fullName>
    </submittedName>
</protein>
<evidence type="ECO:0000313" key="3">
    <source>
        <dbReference type="Proteomes" id="UP000000517"/>
    </source>
</evidence>
<sequence>MSMHNKLSKILFLFALAAGVAFADPIPTEALTQSGLVMRDRQLRDIGLVMRGGRGGFIDIGYTYTPSSEQLQLKSEYGVHDGFAFRHHYGIFGSWVLDSISHLGFLTWFDRAGWDSQDFFFFPHYGDFAHISSSFTWGFSYTNTKYDVTAALGLQHQNLELASHKVYPNESDSLLFYWAHARYKNVSLQASFYRNTFQTIRLSLDLESRSLYGGVSSGYKTFLPNLNATIYRRKKDGGDDNFVRLNWEQNLYEQVLYADVTFDFPDDGFRSAALKFYPVPSRLFAFEASCLRRHERAGAKDLLWGGAIDLFFIRLGYNTVFDYENMFHASGTFIAEVKVNLGSIGGRFFGRGAAQAAPMETTDRRIDLKKSLKALSEQHNLGSTKVDAQGNKVIEAKGIRYEKTGSSGTTSNEGGY</sequence>
<dbReference type="HOGENOM" id="CLU_660133_0_0_0"/>
<dbReference type="KEGG" id="fsc:FSU_3288"/>
<proteinExistence type="predicted"/>
<feature type="chain" id="PRO_5003128070" evidence="1">
    <location>
        <begin position="24"/>
        <end position="416"/>
    </location>
</feature>
<dbReference type="Proteomes" id="UP000000517">
    <property type="component" value="Chromosome"/>
</dbReference>
<dbReference type="STRING" id="59374.FSU_3288"/>
<dbReference type="AlphaFoldDB" id="D9S948"/>